<evidence type="ECO:0000313" key="6">
    <source>
        <dbReference type="EMBL" id="MFC3704332.1"/>
    </source>
</evidence>
<reference evidence="7" key="1">
    <citation type="journal article" date="2019" name="Int. J. Syst. Evol. Microbiol.">
        <title>The Global Catalogue of Microorganisms (GCM) 10K type strain sequencing project: providing services to taxonomists for standard genome sequencing and annotation.</title>
        <authorList>
            <consortium name="The Broad Institute Genomics Platform"/>
            <consortium name="The Broad Institute Genome Sequencing Center for Infectious Disease"/>
            <person name="Wu L."/>
            <person name="Ma J."/>
        </authorList>
    </citation>
    <scope>NUCLEOTIDE SEQUENCE [LARGE SCALE GENOMIC DNA]</scope>
    <source>
        <strain evidence="7">KCTC 42281</strain>
    </source>
</reference>
<comment type="caution">
    <text evidence="6">The sequence shown here is derived from an EMBL/GenBank/DDBJ whole genome shotgun (WGS) entry which is preliminary data.</text>
</comment>
<comment type="similarity">
    <text evidence="1">Belongs to the transglycosylase Slt family.</text>
</comment>
<dbReference type="GO" id="GO:0016829">
    <property type="term" value="F:lyase activity"/>
    <property type="evidence" value="ECO:0007669"/>
    <property type="project" value="UniProtKB-KW"/>
</dbReference>
<dbReference type="PANTHER" id="PTHR37423">
    <property type="entry name" value="SOLUBLE LYTIC MUREIN TRANSGLYCOSYLASE-RELATED"/>
    <property type="match status" value="1"/>
</dbReference>
<dbReference type="Gene3D" id="1.10.530.10">
    <property type="match status" value="1"/>
</dbReference>
<dbReference type="RefSeq" id="WP_380095809.1">
    <property type="nucleotide sequence ID" value="NZ_JBHRYD010000001.1"/>
</dbReference>
<gene>
    <name evidence="6" type="ORF">ACFOOL_06135</name>
</gene>
<dbReference type="CDD" id="cd00254">
    <property type="entry name" value="LT-like"/>
    <property type="match status" value="1"/>
</dbReference>
<keyword evidence="7" id="KW-1185">Reference proteome</keyword>
<feature type="region of interest" description="Disordered" evidence="3">
    <location>
        <begin position="269"/>
        <end position="316"/>
    </location>
</feature>
<name>A0ABV7WZF4_9HYPH</name>
<accession>A0ABV7WZF4</accession>
<feature type="transmembrane region" description="Helical" evidence="4">
    <location>
        <begin position="81"/>
        <end position="101"/>
    </location>
</feature>
<dbReference type="Pfam" id="PF01464">
    <property type="entry name" value="SLT"/>
    <property type="match status" value="1"/>
</dbReference>
<protein>
    <submittedName>
        <fullName evidence="6">Lytic transglycosylase domain-containing protein</fullName>
        <ecNumber evidence="6">4.2.2.n1</ecNumber>
    </submittedName>
</protein>
<evidence type="ECO:0000313" key="7">
    <source>
        <dbReference type="Proteomes" id="UP001595613"/>
    </source>
</evidence>
<organism evidence="6 7">
    <name type="scientific">Devosia honganensis</name>
    <dbReference type="NCBI Taxonomy" id="1610527"/>
    <lineage>
        <taxon>Bacteria</taxon>
        <taxon>Pseudomonadati</taxon>
        <taxon>Pseudomonadota</taxon>
        <taxon>Alphaproteobacteria</taxon>
        <taxon>Hyphomicrobiales</taxon>
        <taxon>Devosiaceae</taxon>
        <taxon>Devosia</taxon>
    </lineage>
</organism>
<dbReference type="EC" id="4.2.2.n1" evidence="6"/>
<comment type="similarity">
    <text evidence="2">Belongs to the virb1 family.</text>
</comment>
<dbReference type="SUPFAM" id="SSF53955">
    <property type="entry name" value="Lysozyme-like"/>
    <property type="match status" value="1"/>
</dbReference>
<dbReference type="InterPro" id="IPR023346">
    <property type="entry name" value="Lysozyme-like_dom_sf"/>
</dbReference>
<dbReference type="Proteomes" id="UP001595613">
    <property type="component" value="Unassembled WGS sequence"/>
</dbReference>
<evidence type="ECO:0000259" key="5">
    <source>
        <dbReference type="Pfam" id="PF01464"/>
    </source>
</evidence>
<dbReference type="PANTHER" id="PTHR37423:SF2">
    <property type="entry name" value="MEMBRANE-BOUND LYTIC MUREIN TRANSGLYCOSYLASE C"/>
    <property type="match status" value="1"/>
</dbReference>
<keyword evidence="4" id="KW-0812">Transmembrane</keyword>
<evidence type="ECO:0000256" key="3">
    <source>
        <dbReference type="SAM" id="MobiDB-lite"/>
    </source>
</evidence>
<proteinExistence type="inferred from homology"/>
<evidence type="ECO:0000256" key="2">
    <source>
        <dbReference type="ARBA" id="ARBA00009387"/>
    </source>
</evidence>
<evidence type="ECO:0000256" key="1">
    <source>
        <dbReference type="ARBA" id="ARBA00007734"/>
    </source>
</evidence>
<evidence type="ECO:0000256" key="4">
    <source>
        <dbReference type="SAM" id="Phobius"/>
    </source>
</evidence>
<sequence>MTAARVRPAIRSKIGIPLFAKPCSRFKMLHRSILPAALPPSPLTPFVPLGDQTADACVLPLTAASTLAGWRRSGDRTAWHYAVLILAGTLSVCAGSGVAVAQSAPVERPAAAHPYAAHIAEASQRFGIPEHWIRAVLRAESAGDVRAVSSAGAMGLMQVMPATWAELRSRYGLGRDPYDPRDNILAGTAYLREMFDRYGNVAAMLAAYNAGPGRYDEYLATGRTLPAETRAYVAALAPVLSGAAATESPSSPPPPPDWRDAPLFVMRPADTRAAAASPSEVQSGDGRAAVLARDPARAEPQDGSIFVANTSDGGTP</sequence>
<feature type="compositionally biased region" description="Polar residues" evidence="3">
    <location>
        <begin position="307"/>
        <end position="316"/>
    </location>
</feature>
<dbReference type="EMBL" id="JBHRYD010000001">
    <property type="protein sequence ID" value="MFC3704332.1"/>
    <property type="molecule type" value="Genomic_DNA"/>
</dbReference>
<keyword evidence="4" id="KW-1133">Transmembrane helix</keyword>
<dbReference type="InterPro" id="IPR008258">
    <property type="entry name" value="Transglycosylase_SLT_dom_1"/>
</dbReference>
<keyword evidence="4" id="KW-0472">Membrane</keyword>
<keyword evidence="6" id="KW-0456">Lyase</keyword>
<feature type="domain" description="Transglycosylase SLT" evidence="5">
    <location>
        <begin position="119"/>
        <end position="222"/>
    </location>
</feature>